<feature type="region of interest" description="Disordered" evidence="1">
    <location>
        <begin position="29"/>
        <end position="86"/>
    </location>
</feature>
<accession>B4VQG1</accession>
<dbReference type="HOGENOM" id="CLU_2492487_0_0_3"/>
<proteinExistence type="predicted"/>
<evidence type="ECO:0000313" key="3">
    <source>
        <dbReference type="Proteomes" id="UP000003835"/>
    </source>
</evidence>
<dbReference type="AlphaFoldDB" id="B4VQG1"/>
<evidence type="ECO:0008006" key="4">
    <source>
        <dbReference type="Google" id="ProtNLM"/>
    </source>
</evidence>
<gene>
    <name evidence="2" type="ORF">MC7420_6379</name>
</gene>
<dbReference type="eggNOG" id="ENOG50304RJ">
    <property type="taxonomic scope" value="Bacteria"/>
</dbReference>
<evidence type="ECO:0000313" key="2">
    <source>
        <dbReference type="EMBL" id="EDX75724.1"/>
    </source>
</evidence>
<dbReference type="PROSITE" id="PS51257">
    <property type="entry name" value="PROKAR_LIPOPROTEIN"/>
    <property type="match status" value="1"/>
</dbReference>
<dbReference type="Pfam" id="PF20363">
    <property type="entry name" value="DUF6658"/>
    <property type="match status" value="1"/>
</dbReference>
<protein>
    <recommendedName>
        <fullName evidence="4">Lipoprotein</fullName>
    </recommendedName>
</protein>
<organism evidence="2 3">
    <name type="scientific">Coleofasciculus chthonoplastes PCC 7420</name>
    <dbReference type="NCBI Taxonomy" id="118168"/>
    <lineage>
        <taxon>Bacteria</taxon>
        <taxon>Bacillati</taxon>
        <taxon>Cyanobacteriota</taxon>
        <taxon>Cyanophyceae</taxon>
        <taxon>Coleofasciculales</taxon>
        <taxon>Coleofasciculaceae</taxon>
        <taxon>Coleofasciculus</taxon>
    </lineage>
</organism>
<evidence type="ECO:0000256" key="1">
    <source>
        <dbReference type="SAM" id="MobiDB-lite"/>
    </source>
</evidence>
<feature type="compositionally biased region" description="Polar residues" evidence="1">
    <location>
        <begin position="58"/>
        <end position="67"/>
    </location>
</feature>
<name>B4VQG1_9CYAN</name>
<sequence length="86" mass="9163">MKRLTEIGRQILTLALVCVMLLIGTACSSTTVDSGRPENPPVQAGGANNPYKKGGDSYTDNNMSLNPDVSRRLNVSSNSVEQPELA</sequence>
<dbReference type="OrthoDB" id="461913at2"/>
<keyword evidence="3" id="KW-1185">Reference proteome</keyword>
<dbReference type="EMBL" id="DS989848">
    <property type="protein sequence ID" value="EDX75724.1"/>
    <property type="molecule type" value="Genomic_DNA"/>
</dbReference>
<dbReference type="STRING" id="118168.MC7420_6379"/>
<dbReference type="RefSeq" id="WP_006100864.1">
    <property type="nucleotide sequence ID" value="NZ_DS989848.1"/>
</dbReference>
<dbReference type="InterPro" id="IPR046599">
    <property type="entry name" value="DUF6658"/>
</dbReference>
<reference evidence="2 3" key="1">
    <citation type="submission" date="2008-07" db="EMBL/GenBank/DDBJ databases">
        <authorList>
            <person name="Tandeau de Marsac N."/>
            <person name="Ferriera S."/>
            <person name="Johnson J."/>
            <person name="Kravitz S."/>
            <person name="Beeson K."/>
            <person name="Sutton G."/>
            <person name="Rogers Y.-H."/>
            <person name="Friedman R."/>
            <person name="Frazier M."/>
            <person name="Venter J.C."/>
        </authorList>
    </citation>
    <scope>NUCLEOTIDE SEQUENCE [LARGE SCALE GENOMIC DNA]</scope>
    <source>
        <strain evidence="2 3">PCC 7420</strain>
    </source>
</reference>
<dbReference type="Proteomes" id="UP000003835">
    <property type="component" value="Unassembled WGS sequence"/>
</dbReference>